<reference evidence="2 3" key="3">
    <citation type="submission" date="2019-11" db="EMBL/GenBank/DDBJ databases">
        <title>A de novo genome assembly of a pear dwarfing rootstock.</title>
        <authorList>
            <person name="Wang F."/>
            <person name="Wang J."/>
            <person name="Li S."/>
            <person name="Zhang Y."/>
            <person name="Fang M."/>
            <person name="Ma L."/>
            <person name="Zhao Y."/>
            <person name="Jiang S."/>
        </authorList>
    </citation>
    <scope>NUCLEOTIDE SEQUENCE [LARGE SCALE GENOMIC DNA]</scope>
    <source>
        <strain evidence="2">S2</strain>
        <tissue evidence="2">Leaf</tissue>
    </source>
</reference>
<gene>
    <name evidence="2" type="ORF">D8674_034321</name>
</gene>
<comment type="caution">
    <text evidence="2">The sequence shown here is derived from an EMBL/GenBank/DDBJ whole genome shotgun (WGS) entry which is preliminary data.</text>
</comment>
<evidence type="ECO:0000256" key="1">
    <source>
        <dbReference type="SAM" id="MobiDB-lite"/>
    </source>
</evidence>
<feature type="compositionally biased region" description="Basic residues" evidence="1">
    <location>
        <begin position="7"/>
        <end position="28"/>
    </location>
</feature>
<reference evidence="2 3" key="1">
    <citation type="submission" date="2019-09" db="EMBL/GenBank/DDBJ databases">
        <authorList>
            <person name="Ou C."/>
        </authorList>
    </citation>
    <scope>NUCLEOTIDE SEQUENCE [LARGE SCALE GENOMIC DNA]</scope>
    <source>
        <strain evidence="2">S2</strain>
        <tissue evidence="2">Leaf</tissue>
    </source>
</reference>
<keyword evidence="3" id="KW-1185">Reference proteome</keyword>
<sequence>MGTSYKGKGKGKGKVVKKRGRVKTAPKKAAKKVSMTCAELETAFKQCEDEDDALKMGLVYFANGVLIRAKSNAVGIQDIVPTKTEKNSGYWTWGDDADVMMPETLTPNTNDVG</sequence>
<proteinExistence type="predicted"/>
<dbReference type="OrthoDB" id="1930729at2759"/>
<dbReference type="EMBL" id="SMOL01000148">
    <property type="protein sequence ID" value="KAB2629526.1"/>
    <property type="molecule type" value="Genomic_DNA"/>
</dbReference>
<protein>
    <submittedName>
        <fullName evidence="2">Uncharacterized protein</fullName>
    </submittedName>
</protein>
<feature type="region of interest" description="Disordered" evidence="1">
    <location>
        <begin position="1"/>
        <end position="28"/>
    </location>
</feature>
<organism evidence="2 3">
    <name type="scientific">Pyrus ussuriensis x Pyrus communis</name>
    <dbReference type="NCBI Taxonomy" id="2448454"/>
    <lineage>
        <taxon>Eukaryota</taxon>
        <taxon>Viridiplantae</taxon>
        <taxon>Streptophyta</taxon>
        <taxon>Embryophyta</taxon>
        <taxon>Tracheophyta</taxon>
        <taxon>Spermatophyta</taxon>
        <taxon>Magnoliopsida</taxon>
        <taxon>eudicotyledons</taxon>
        <taxon>Gunneridae</taxon>
        <taxon>Pentapetalae</taxon>
        <taxon>rosids</taxon>
        <taxon>fabids</taxon>
        <taxon>Rosales</taxon>
        <taxon>Rosaceae</taxon>
        <taxon>Amygdaloideae</taxon>
        <taxon>Maleae</taxon>
        <taxon>Pyrus</taxon>
    </lineage>
</organism>
<accession>A0A5N5HNM7</accession>
<evidence type="ECO:0000313" key="2">
    <source>
        <dbReference type="EMBL" id="KAB2629526.1"/>
    </source>
</evidence>
<evidence type="ECO:0000313" key="3">
    <source>
        <dbReference type="Proteomes" id="UP000327157"/>
    </source>
</evidence>
<dbReference type="Proteomes" id="UP000327157">
    <property type="component" value="Chromosome 8"/>
</dbReference>
<name>A0A5N5HNM7_9ROSA</name>
<dbReference type="AlphaFoldDB" id="A0A5N5HNM7"/>
<reference evidence="3" key="2">
    <citation type="submission" date="2019-10" db="EMBL/GenBank/DDBJ databases">
        <title>A de novo genome assembly of a pear dwarfing rootstock.</title>
        <authorList>
            <person name="Wang F."/>
            <person name="Wang J."/>
            <person name="Li S."/>
            <person name="Zhang Y."/>
            <person name="Fang M."/>
            <person name="Ma L."/>
            <person name="Zhao Y."/>
            <person name="Jiang S."/>
        </authorList>
    </citation>
    <scope>NUCLEOTIDE SEQUENCE [LARGE SCALE GENOMIC DNA]</scope>
</reference>